<evidence type="ECO:0000313" key="1">
    <source>
        <dbReference type="EMBL" id="EHM50468.1"/>
    </source>
</evidence>
<protein>
    <submittedName>
        <fullName evidence="1">Uncharacterized protein</fullName>
    </submittedName>
</protein>
<organism evidence="1 2">
    <name type="scientific">Cardiobacterium valvarum F0432</name>
    <dbReference type="NCBI Taxonomy" id="797473"/>
    <lineage>
        <taxon>Bacteria</taxon>
        <taxon>Pseudomonadati</taxon>
        <taxon>Pseudomonadota</taxon>
        <taxon>Gammaproteobacteria</taxon>
        <taxon>Cardiobacteriales</taxon>
        <taxon>Cardiobacteriaceae</taxon>
        <taxon>Cardiobacterium</taxon>
    </lineage>
</organism>
<name>G9ZJ24_9GAMM</name>
<dbReference type="HOGENOM" id="CLU_2841724_0_0_6"/>
<accession>G9ZJ24</accession>
<dbReference type="Proteomes" id="UP000004750">
    <property type="component" value="Unassembled WGS sequence"/>
</dbReference>
<reference evidence="1 2" key="1">
    <citation type="submission" date="2011-08" db="EMBL/GenBank/DDBJ databases">
        <authorList>
            <person name="Weinstock G."/>
            <person name="Sodergren E."/>
            <person name="Clifton S."/>
            <person name="Fulton L."/>
            <person name="Fulton B."/>
            <person name="Courtney L."/>
            <person name="Fronick C."/>
            <person name="Harrison M."/>
            <person name="Strong C."/>
            <person name="Farmer C."/>
            <person name="Delahaunty K."/>
            <person name="Markovic C."/>
            <person name="Hall O."/>
            <person name="Minx P."/>
            <person name="Tomlinson C."/>
            <person name="Mitreva M."/>
            <person name="Hou S."/>
            <person name="Chen J."/>
            <person name="Wollam A."/>
            <person name="Pepin K.H."/>
            <person name="Johnson M."/>
            <person name="Bhonagiri V."/>
            <person name="Zhang X."/>
            <person name="Suruliraj S."/>
            <person name="Warren W."/>
            <person name="Chinwalla A."/>
            <person name="Mardis E.R."/>
            <person name="Wilson R.K."/>
        </authorList>
    </citation>
    <scope>NUCLEOTIDE SEQUENCE [LARGE SCALE GENOMIC DNA]</scope>
    <source>
        <strain evidence="1 2">F0432</strain>
    </source>
</reference>
<evidence type="ECO:0000313" key="2">
    <source>
        <dbReference type="Proteomes" id="UP000004750"/>
    </source>
</evidence>
<dbReference type="AlphaFoldDB" id="G9ZJ24"/>
<proteinExistence type="predicted"/>
<sequence length="65" mass="7532">MPGSFVFIGRYKFILQTYFALLPNPPQSKQGSYVGLGFSPTQYTSKDKYLVGYKRTFLFFKQGEF</sequence>
<gene>
    <name evidence="1" type="ORF">HMPREF9080_02793</name>
</gene>
<comment type="caution">
    <text evidence="1">The sequence shown here is derived from an EMBL/GenBank/DDBJ whole genome shotgun (WGS) entry which is preliminary data.</text>
</comment>
<dbReference type="EMBL" id="AGCM01000180">
    <property type="protein sequence ID" value="EHM50468.1"/>
    <property type="molecule type" value="Genomic_DNA"/>
</dbReference>